<evidence type="ECO:0000256" key="1">
    <source>
        <dbReference type="SAM" id="MobiDB-lite"/>
    </source>
</evidence>
<feature type="region of interest" description="Disordered" evidence="1">
    <location>
        <begin position="175"/>
        <end position="211"/>
    </location>
</feature>
<keyword evidence="4" id="KW-1185">Reference proteome</keyword>
<evidence type="ECO:0000256" key="2">
    <source>
        <dbReference type="SAM" id="Phobius"/>
    </source>
</evidence>
<dbReference type="RefSeq" id="WP_188967087.1">
    <property type="nucleotide sequence ID" value="NZ_BMKW01000005.1"/>
</dbReference>
<name>A0A917KJW7_9PROT</name>
<dbReference type="AlphaFoldDB" id="A0A917KJW7"/>
<accession>A0A917KJW7</accession>
<organism evidence="3 4">
    <name type="scientific">Neoroseomonas lacus</name>
    <dbReference type="NCBI Taxonomy" id="287609"/>
    <lineage>
        <taxon>Bacteria</taxon>
        <taxon>Pseudomonadati</taxon>
        <taxon>Pseudomonadota</taxon>
        <taxon>Alphaproteobacteria</taxon>
        <taxon>Acetobacterales</taxon>
        <taxon>Acetobacteraceae</taxon>
        <taxon>Neoroseomonas</taxon>
    </lineage>
</organism>
<reference evidence="3" key="2">
    <citation type="submission" date="2020-09" db="EMBL/GenBank/DDBJ databases">
        <authorList>
            <person name="Sun Q."/>
            <person name="Zhou Y."/>
        </authorList>
    </citation>
    <scope>NUCLEOTIDE SEQUENCE</scope>
    <source>
        <strain evidence="3">CGMCC 1.3617</strain>
    </source>
</reference>
<keyword evidence="2" id="KW-0472">Membrane</keyword>
<gene>
    <name evidence="3" type="ORF">GCM10011320_21820</name>
</gene>
<keyword evidence="2" id="KW-0812">Transmembrane</keyword>
<sequence>MTTTRAEIRDAIAARLVAGLPRLGGRVYTSRVWPLPAAGLVDAGAMPAALVYALRTRRTSLSIGTAAPTFRAIVTFVVMLRAEGTNDVAVDLLLDDLGEAAEDVLMTDPSFVALAEEIAGLDSERRTTKDSERTIGEEALSIDMQFTETFEPKGLPPLTTANVVIDAIDPADQAGAYPAIDPFPAPAAPPRQQGPDGRPEAAPLTITFPES</sequence>
<dbReference type="Proteomes" id="UP000661507">
    <property type="component" value="Unassembled WGS sequence"/>
</dbReference>
<proteinExistence type="predicted"/>
<protein>
    <submittedName>
        <fullName evidence="3">Uncharacterized protein</fullName>
    </submittedName>
</protein>
<feature type="transmembrane region" description="Helical" evidence="2">
    <location>
        <begin position="33"/>
        <end position="54"/>
    </location>
</feature>
<reference evidence="3" key="1">
    <citation type="journal article" date="2014" name="Int. J. Syst. Evol. Microbiol.">
        <title>Complete genome sequence of Corynebacterium casei LMG S-19264T (=DSM 44701T), isolated from a smear-ripened cheese.</title>
        <authorList>
            <consortium name="US DOE Joint Genome Institute (JGI-PGF)"/>
            <person name="Walter F."/>
            <person name="Albersmeier A."/>
            <person name="Kalinowski J."/>
            <person name="Ruckert C."/>
        </authorList>
    </citation>
    <scope>NUCLEOTIDE SEQUENCE</scope>
    <source>
        <strain evidence="3">CGMCC 1.3617</strain>
    </source>
</reference>
<dbReference type="EMBL" id="BMKW01000005">
    <property type="protein sequence ID" value="GGJ14192.1"/>
    <property type="molecule type" value="Genomic_DNA"/>
</dbReference>
<comment type="caution">
    <text evidence="3">The sequence shown here is derived from an EMBL/GenBank/DDBJ whole genome shotgun (WGS) entry which is preliminary data.</text>
</comment>
<keyword evidence="2" id="KW-1133">Transmembrane helix</keyword>
<evidence type="ECO:0000313" key="4">
    <source>
        <dbReference type="Proteomes" id="UP000661507"/>
    </source>
</evidence>
<evidence type="ECO:0000313" key="3">
    <source>
        <dbReference type="EMBL" id="GGJ14192.1"/>
    </source>
</evidence>